<protein>
    <recommendedName>
        <fullName evidence="2">Galectin</fullName>
    </recommendedName>
</protein>
<dbReference type="OrthoDB" id="7203600at2759"/>
<evidence type="ECO:0000313" key="4">
    <source>
        <dbReference type="Proteomes" id="UP000322000"/>
    </source>
</evidence>
<evidence type="ECO:0000256" key="1">
    <source>
        <dbReference type="ARBA" id="ARBA00022734"/>
    </source>
</evidence>
<gene>
    <name evidence="5" type="primary">LOC113500691</name>
</gene>
<reference evidence="5" key="1">
    <citation type="submission" date="2025-08" db="UniProtKB">
        <authorList>
            <consortium name="RefSeq"/>
        </authorList>
    </citation>
    <scope>IDENTIFICATION</scope>
</reference>
<feature type="domain" description="Galectin" evidence="3">
    <location>
        <begin position="90"/>
        <end position="228"/>
    </location>
</feature>
<evidence type="ECO:0000313" key="5">
    <source>
        <dbReference type="RefSeq" id="XP_026737364.1"/>
    </source>
</evidence>
<organism evidence="4 5">
    <name type="scientific">Trichoplusia ni</name>
    <name type="common">Cabbage looper</name>
    <dbReference type="NCBI Taxonomy" id="7111"/>
    <lineage>
        <taxon>Eukaryota</taxon>
        <taxon>Metazoa</taxon>
        <taxon>Ecdysozoa</taxon>
        <taxon>Arthropoda</taxon>
        <taxon>Hexapoda</taxon>
        <taxon>Insecta</taxon>
        <taxon>Pterygota</taxon>
        <taxon>Neoptera</taxon>
        <taxon>Endopterygota</taxon>
        <taxon>Lepidoptera</taxon>
        <taxon>Glossata</taxon>
        <taxon>Ditrysia</taxon>
        <taxon>Noctuoidea</taxon>
        <taxon>Noctuidae</taxon>
        <taxon>Plusiinae</taxon>
        <taxon>Trichoplusia</taxon>
    </lineage>
</organism>
<dbReference type="KEGG" id="tnl:113500691"/>
<evidence type="ECO:0000256" key="2">
    <source>
        <dbReference type="RuleBase" id="RU102079"/>
    </source>
</evidence>
<keyword evidence="4" id="KW-1185">Reference proteome</keyword>
<dbReference type="SUPFAM" id="SSF49899">
    <property type="entry name" value="Concanavalin A-like lectins/glucanases"/>
    <property type="match status" value="1"/>
</dbReference>
<name>A0A7E5W9Q3_TRINI</name>
<proteinExistence type="predicted"/>
<dbReference type="InterPro" id="IPR013320">
    <property type="entry name" value="ConA-like_dom_sf"/>
</dbReference>
<dbReference type="Pfam" id="PF00337">
    <property type="entry name" value="Gal-bind_lectin"/>
    <property type="match status" value="1"/>
</dbReference>
<dbReference type="PROSITE" id="PS51304">
    <property type="entry name" value="GALECTIN"/>
    <property type="match status" value="1"/>
</dbReference>
<dbReference type="InParanoid" id="A0A7E5W9Q3"/>
<dbReference type="RefSeq" id="XP_026737364.1">
    <property type="nucleotide sequence ID" value="XM_026881563.1"/>
</dbReference>
<evidence type="ECO:0000259" key="3">
    <source>
        <dbReference type="PROSITE" id="PS51304"/>
    </source>
</evidence>
<sequence>MSLCGANSEYLFTIDRRTHERDENSRTQLLFVNVKYFKRHKIWTQTNVKTNWLTKTDREGTRSEEPYSVQLNGNVSRAPPWPRPRSSNEKMFLIPKQLDVEDKIIISCRLRDDPSEFKIGLATGYDQPDYNNLACQFEMLLKEQDKYTVRIISNGQYNDQFGGPASEVYGGNKNTFFRMEFQIRNRNQMDIFVEESHITSINLMHSLESIRFLTVNGDIDRVVSLNFEFGPSS</sequence>
<keyword evidence="1 2" id="KW-0430">Lectin</keyword>
<dbReference type="Proteomes" id="UP000322000">
    <property type="component" value="Chromosome 14"/>
</dbReference>
<dbReference type="Gene3D" id="2.60.120.200">
    <property type="match status" value="1"/>
</dbReference>
<dbReference type="GO" id="GO:0030246">
    <property type="term" value="F:carbohydrate binding"/>
    <property type="evidence" value="ECO:0007669"/>
    <property type="project" value="UniProtKB-UniRule"/>
</dbReference>
<dbReference type="GeneID" id="113500691"/>
<accession>A0A7E5W9Q3</accession>
<dbReference type="InterPro" id="IPR001079">
    <property type="entry name" value="Galectin_CRD"/>
</dbReference>
<dbReference type="AlphaFoldDB" id="A0A7E5W9Q3"/>